<comment type="caution">
    <text evidence="1">The sequence shown here is derived from an EMBL/GenBank/DDBJ whole genome shotgun (WGS) entry which is preliminary data.</text>
</comment>
<dbReference type="EMBL" id="CM023482">
    <property type="protein sequence ID" value="KAH6938241.1"/>
    <property type="molecule type" value="Genomic_DNA"/>
</dbReference>
<proteinExistence type="predicted"/>
<sequence>MPADKKENIQAWLQEVERPPWMPDPPIPPVPPVPPVPEVPPLLRPFPDFNAQDEDRDQPRTQPKPPPNATRGPDNQLPDRHVELTEACPYPPQGDRARPDAATSIYPAPVEAETTRPAVPYPPTPVKWPLRPVLKNAQAYRKQAADADKRAQQQQQQQQQQPGKAPKLSQVPKAFAAREDTVARFVLLKALDLDPVDDRESCYPYVVFKLGNEKYVSKVMEDTNDPVWNEPFDIFVPVGNSLLLQVMIMDKDPAATSDFIGRFNMNLADYQYGATYEVKQDLDDNAGTIKFRMALERVGVKDFAEVCDIPSRTTLELIRKRISDVYEYWGFGGELHDVGEVLVLAHRASTIAPPSSESHLNAICVVELSPKMLWNKGDPKTVNPTWNTMYRMKVTDIHAVLQVTVLTDVKRQEFLGTVAFPLISVDTRKKQWFALKDQNLEKTTGGFILLEIDLIYNPMKALICCFKDKGPGPPALNDTELTRARLKALYNHYRRIEQFVLGCFNWVSIPRSIISLVLFSWLTLKGEPYMVPLIGALLFFAEMIVSVCLPFEDDKELMQDDQQSEEDSSRQSLKGKLVRLQEMAATMQNTMGMVASYGERTAQVSDISAYDYSSSHVRLTLDLTGYQNVSPSSSNYD</sequence>
<keyword evidence="2" id="KW-1185">Reference proteome</keyword>
<evidence type="ECO:0000313" key="2">
    <source>
        <dbReference type="Proteomes" id="UP000821845"/>
    </source>
</evidence>
<dbReference type="Proteomes" id="UP000821845">
    <property type="component" value="Chromosome 2"/>
</dbReference>
<name>A0ACB7SWB9_HYAAI</name>
<gene>
    <name evidence="1" type="ORF">HPB50_008158</name>
</gene>
<evidence type="ECO:0000313" key="1">
    <source>
        <dbReference type="EMBL" id="KAH6938241.1"/>
    </source>
</evidence>
<reference evidence="1" key="1">
    <citation type="submission" date="2020-05" db="EMBL/GenBank/DDBJ databases">
        <title>Large-scale comparative analyses of tick genomes elucidate their genetic diversity and vector capacities.</title>
        <authorList>
            <person name="Jia N."/>
            <person name="Wang J."/>
            <person name="Shi W."/>
            <person name="Du L."/>
            <person name="Sun Y."/>
            <person name="Zhan W."/>
            <person name="Jiang J."/>
            <person name="Wang Q."/>
            <person name="Zhang B."/>
            <person name="Ji P."/>
            <person name="Sakyi L.B."/>
            <person name="Cui X."/>
            <person name="Yuan T."/>
            <person name="Jiang B."/>
            <person name="Yang W."/>
            <person name="Lam T.T.-Y."/>
            <person name="Chang Q."/>
            <person name="Ding S."/>
            <person name="Wang X."/>
            <person name="Zhu J."/>
            <person name="Ruan X."/>
            <person name="Zhao L."/>
            <person name="Wei J."/>
            <person name="Que T."/>
            <person name="Du C."/>
            <person name="Cheng J."/>
            <person name="Dai P."/>
            <person name="Han X."/>
            <person name="Huang E."/>
            <person name="Gao Y."/>
            <person name="Liu J."/>
            <person name="Shao H."/>
            <person name="Ye R."/>
            <person name="Li L."/>
            <person name="Wei W."/>
            <person name="Wang X."/>
            <person name="Wang C."/>
            <person name="Yang T."/>
            <person name="Huo Q."/>
            <person name="Li W."/>
            <person name="Guo W."/>
            <person name="Chen H."/>
            <person name="Zhou L."/>
            <person name="Ni X."/>
            <person name="Tian J."/>
            <person name="Zhou Y."/>
            <person name="Sheng Y."/>
            <person name="Liu T."/>
            <person name="Pan Y."/>
            <person name="Xia L."/>
            <person name="Li J."/>
            <person name="Zhao F."/>
            <person name="Cao W."/>
        </authorList>
    </citation>
    <scope>NUCLEOTIDE SEQUENCE</scope>
    <source>
        <strain evidence="1">Hyas-2018</strain>
    </source>
</reference>
<protein>
    <submittedName>
        <fullName evidence="1">Uncharacterized protein</fullName>
    </submittedName>
</protein>
<organism evidence="1 2">
    <name type="scientific">Hyalomma asiaticum</name>
    <name type="common">Tick</name>
    <dbReference type="NCBI Taxonomy" id="266040"/>
    <lineage>
        <taxon>Eukaryota</taxon>
        <taxon>Metazoa</taxon>
        <taxon>Ecdysozoa</taxon>
        <taxon>Arthropoda</taxon>
        <taxon>Chelicerata</taxon>
        <taxon>Arachnida</taxon>
        <taxon>Acari</taxon>
        <taxon>Parasitiformes</taxon>
        <taxon>Ixodida</taxon>
        <taxon>Ixodoidea</taxon>
        <taxon>Ixodidae</taxon>
        <taxon>Hyalomminae</taxon>
        <taxon>Hyalomma</taxon>
    </lineage>
</organism>
<accession>A0ACB7SWB9</accession>